<evidence type="ECO:0000313" key="9">
    <source>
        <dbReference type="EMBL" id="RTQ47532.1"/>
    </source>
</evidence>
<evidence type="ECO:0000256" key="4">
    <source>
        <dbReference type="ARBA" id="ARBA00022679"/>
    </source>
</evidence>
<evidence type="ECO:0000256" key="3">
    <source>
        <dbReference type="ARBA" id="ARBA00022553"/>
    </source>
</evidence>
<keyword evidence="4" id="KW-0808">Transferase</keyword>
<dbReference type="SUPFAM" id="SSF47384">
    <property type="entry name" value="Homodimeric domain of signal transducing histidine kinase"/>
    <property type="match status" value="1"/>
</dbReference>
<evidence type="ECO:0000313" key="10">
    <source>
        <dbReference type="Proteomes" id="UP000282184"/>
    </source>
</evidence>
<keyword evidence="3" id="KW-0597">Phosphoprotein</keyword>
<dbReference type="PROSITE" id="PS50109">
    <property type="entry name" value="HIS_KIN"/>
    <property type="match status" value="1"/>
</dbReference>
<dbReference type="SUPFAM" id="SSF55785">
    <property type="entry name" value="PYP-like sensor domain (PAS domain)"/>
    <property type="match status" value="2"/>
</dbReference>
<keyword evidence="10" id="KW-1185">Reference proteome</keyword>
<dbReference type="OrthoDB" id="9766459at2"/>
<dbReference type="Pfam" id="PF08448">
    <property type="entry name" value="PAS_4"/>
    <property type="match status" value="2"/>
</dbReference>
<dbReference type="InterPro" id="IPR003661">
    <property type="entry name" value="HisK_dim/P_dom"/>
</dbReference>
<dbReference type="InterPro" id="IPR013656">
    <property type="entry name" value="PAS_4"/>
</dbReference>
<dbReference type="InterPro" id="IPR000014">
    <property type="entry name" value="PAS"/>
</dbReference>
<dbReference type="PRINTS" id="PR00344">
    <property type="entry name" value="BCTRLSENSOR"/>
</dbReference>
<dbReference type="Pfam" id="PF02518">
    <property type="entry name" value="HATPase_c"/>
    <property type="match status" value="1"/>
</dbReference>
<dbReference type="EMBL" id="RXOF01000012">
    <property type="protein sequence ID" value="RTQ47532.1"/>
    <property type="molecule type" value="Genomic_DNA"/>
</dbReference>
<dbReference type="EC" id="2.7.13.3" evidence="2"/>
<dbReference type="InterPro" id="IPR036097">
    <property type="entry name" value="HisK_dim/P_sf"/>
</dbReference>
<keyword evidence="6" id="KW-0175">Coiled coil</keyword>
<dbReference type="Pfam" id="PF00512">
    <property type="entry name" value="HisKA"/>
    <property type="match status" value="1"/>
</dbReference>
<dbReference type="RefSeq" id="WP_126694783.1">
    <property type="nucleotide sequence ID" value="NZ_RXOF01000012.1"/>
</dbReference>
<comment type="catalytic activity">
    <reaction evidence="1">
        <text>ATP + protein L-histidine = ADP + protein N-phospho-L-histidine.</text>
        <dbReference type="EC" id="2.7.13.3"/>
    </reaction>
</comment>
<gene>
    <name evidence="9" type="ORF">EJV47_19125</name>
</gene>
<dbReference type="PANTHER" id="PTHR43304:SF1">
    <property type="entry name" value="PAC DOMAIN-CONTAINING PROTEIN"/>
    <property type="match status" value="1"/>
</dbReference>
<proteinExistence type="predicted"/>
<evidence type="ECO:0000256" key="2">
    <source>
        <dbReference type="ARBA" id="ARBA00012438"/>
    </source>
</evidence>
<dbReference type="PANTHER" id="PTHR43304">
    <property type="entry name" value="PHYTOCHROME-LIKE PROTEIN CPH1"/>
    <property type="match status" value="1"/>
</dbReference>
<dbReference type="AlphaFoldDB" id="A0A3S0JF17"/>
<feature type="coiled-coil region" evidence="6">
    <location>
        <begin position="286"/>
        <end position="327"/>
    </location>
</feature>
<keyword evidence="5" id="KW-0418">Kinase</keyword>
<sequence>MPARPTLSDAPGFPDSIYTAALDLSLAAIVYYTPVIDAAGEVTDFAFAYLNPAAQQLLRLPARPATTFAQQFPQALSNGTFAFHRDAYLSGEPRELRTAHRADDQEFIIQLAAWRVADGLLVSFTALGNVASSAVEQALRQSEEQELAAYGEALRQRERLYRILDQAPAMICVFDGPEHVFQFVNPAYQALVGPRRLLGLPIAQAMPELHGQPIFGLLDRVYQTGETFYANEMLVQLDHQNEGRRALAELEKRYYNFIYQARRNHLGRIDGIVVFAYDVTPQVQARQLVQRQNDELEARVAERTRALEEARLRAEQQRQQLDQLFMQAPAAICVLDGPALVYQLVNPSYQQAFPGRPLLGRPLLEALPELHDSPIPGILAEVYATGEPYQAQELPLRAARVDGGPLEQMYWTFTYQARRDNEGRVDGVLVFAYDVTEQVAARQVVMANQQQTQALADELSAANARLTRINADLDTFVYTASHDLKAPITNIEGLLQALRQQLALPPAEADTEQVLGLMQDSVQRFQRTIKYLTDITQWQHVQDQPATPVPLAPLVEDVRLDLAPLLAVSGGQVMLDENSCDTIIFAEKNLRSLVYNLISNALKYRAPDRVPLVQVRCHTDAAGAAVLEVQDNGLGLTEAQRQRVFGMFQRLHRHVEGAGIGLFLVKQVVEKVGGRIEVESQPGAGSTFRAVLPQRLPSN</sequence>
<dbReference type="InterPro" id="IPR003594">
    <property type="entry name" value="HATPase_dom"/>
</dbReference>
<evidence type="ECO:0000256" key="5">
    <source>
        <dbReference type="ARBA" id="ARBA00022777"/>
    </source>
</evidence>
<dbReference type="InterPro" id="IPR036890">
    <property type="entry name" value="HATPase_C_sf"/>
</dbReference>
<evidence type="ECO:0000259" key="7">
    <source>
        <dbReference type="PROSITE" id="PS50109"/>
    </source>
</evidence>
<name>A0A3S0JF17_9BACT</name>
<dbReference type="Proteomes" id="UP000282184">
    <property type="component" value="Unassembled WGS sequence"/>
</dbReference>
<feature type="domain" description="PAC" evidence="8">
    <location>
        <begin position="392"/>
        <end position="447"/>
    </location>
</feature>
<dbReference type="InterPro" id="IPR052162">
    <property type="entry name" value="Sensor_kinase/Photoreceptor"/>
</dbReference>
<comment type="caution">
    <text evidence="9">The sequence shown here is derived from an EMBL/GenBank/DDBJ whole genome shotgun (WGS) entry which is preliminary data.</text>
</comment>
<dbReference type="SUPFAM" id="SSF55874">
    <property type="entry name" value="ATPase domain of HSP90 chaperone/DNA topoisomerase II/histidine kinase"/>
    <property type="match status" value="1"/>
</dbReference>
<protein>
    <recommendedName>
        <fullName evidence="2">histidine kinase</fullName>
        <ecNumber evidence="2">2.7.13.3</ecNumber>
    </recommendedName>
</protein>
<dbReference type="SMART" id="SM00388">
    <property type="entry name" value="HisKA"/>
    <property type="match status" value="1"/>
</dbReference>
<evidence type="ECO:0000256" key="1">
    <source>
        <dbReference type="ARBA" id="ARBA00000085"/>
    </source>
</evidence>
<dbReference type="CDD" id="cd00082">
    <property type="entry name" value="HisKA"/>
    <property type="match status" value="1"/>
</dbReference>
<evidence type="ECO:0000256" key="6">
    <source>
        <dbReference type="SAM" id="Coils"/>
    </source>
</evidence>
<organism evidence="9 10">
    <name type="scientific">Hymenobacter gummosus</name>
    <dbReference type="NCBI Taxonomy" id="1776032"/>
    <lineage>
        <taxon>Bacteria</taxon>
        <taxon>Pseudomonadati</taxon>
        <taxon>Bacteroidota</taxon>
        <taxon>Cytophagia</taxon>
        <taxon>Cytophagales</taxon>
        <taxon>Hymenobacteraceae</taxon>
        <taxon>Hymenobacter</taxon>
    </lineage>
</organism>
<dbReference type="InterPro" id="IPR035965">
    <property type="entry name" value="PAS-like_dom_sf"/>
</dbReference>
<dbReference type="SMART" id="SM00387">
    <property type="entry name" value="HATPase_c"/>
    <property type="match status" value="1"/>
</dbReference>
<reference evidence="9 10" key="1">
    <citation type="submission" date="2018-12" db="EMBL/GenBank/DDBJ databases">
        <title>Hymenobacter gummosus sp. nov., isolated from a spring.</title>
        <authorList>
            <person name="Nie L."/>
        </authorList>
    </citation>
    <scope>NUCLEOTIDE SEQUENCE [LARGE SCALE GENOMIC DNA]</scope>
    <source>
        <strain evidence="9 10">KCTC 52166</strain>
    </source>
</reference>
<accession>A0A3S0JF17</accession>
<dbReference type="InterPro" id="IPR000700">
    <property type="entry name" value="PAS-assoc_C"/>
</dbReference>
<feature type="domain" description="Histidine kinase" evidence="7">
    <location>
        <begin position="479"/>
        <end position="696"/>
    </location>
</feature>
<dbReference type="SMART" id="SM00091">
    <property type="entry name" value="PAS"/>
    <property type="match status" value="2"/>
</dbReference>
<evidence type="ECO:0000259" key="8">
    <source>
        <dbReference type="PROSITE" id="PS50113"/>
    </source>
</evidence>
<dbReference type="InterPro" id="IPR004358">
    <property type="entry name" value="Sig_transdc_His_kin-like_C"/>
</dbReference>
<dbReference type="Gene3D" id="1.10.287.130">
    <property type="match status" value="1"/>
</dbReference>
<dbReference type="GO" id="GO:0000155">
    <property type="term" value="F:phosphorelay sensor kinase activity"/>
    <property type="evidence" value="ECO:0007669"/>
    <property type="project" value="InterPro"/>
</dbReference>
<dbReference type="Gene3D" id="3.30.450.20">
    <property type="entry name" value="PAS domain"/>
    <property type="match status" value="2"/>
</dbReference>
<dbReference type="InterPro" id="IPR005467">
    <property type="entry name" value="His_kinase_dom"/>
</dbReference>
<dbReference type="PROSITE" id="PS50113">
    <property type="entry name" value="PAC"/>
    <property type="match status" value="1"/>
</dbReference>
<dbReference type="Gene3D" id="3.30.565.10">
    <property type="entry name" value="Histidine kinase-like ATPase, C-terminal domain"/>
    <property type="match status" value="1"/>
</dbReference>